<organism evidence="1 2">
    <name type="scientific">Cedecea neteri</name>
    <dbReference type="NCBI Taxonomy" id="158822"/>
    <lineage>
        <taxon>Bacteria</taxon>
        <taxon>Pseudomonadati</taxon>
        <taxon>Pseudomonadota</taxon>
        <taxon>Gammaproteobacteria</taxon>
        <taxon>Enterobacterales</taxon>
        <taxon>Enterobacteriaceae</taxon>
        <taxon>Cedecea</taxon>
    </lineage>
</organism>
<gene>
    <name evidence="1" type="ORF">JT31_09605</name>
</gene>
<dbReference type="AlphaFoldDB" id="A0A089Q315"/>
<protein>
    <submittedName>
        <fullName evidence="1">Membrane protein</fullName>
    </submittedName>
</protein>
<proteinExistence type="predicted"/>
<accession>A0A089Q315</accession>
<reference evidence="1 2" key="1">
    <citation type="submission" date="2014-09" db="EMBL/GenBank/DDBJ databases">
        <title>Cedecea neteri SSMD04 Genome Sequencing.</title>
        <authorList>
            <person name="Tan J.-Y."/>
        </authorList>
    </citation>
    <scope>NUCLEOTIDE SEQUENCE [LARGE SCALE GENOMIC DNA]</scope>
    <source>
        <strain evidence="1 2">SSMD04</strain>
    </source>
</reference>
<dbReference type="OrthoDB" id="7006010at2"/>
<dbReference type="EMBL" id="CP009451">
    <property type="protein sequence ID" value="AIR04859.1"/>
    <property type="molecule type" value="Genomic_DNA"/>
</dbReference>
<sequence>MTRQSFSAPWSDEAIVAWLDGEMRDDERRAFDQQLNDDADLAARVERLMQSNQPWEQAFAPLLEEAPVSRMEQKLNVLLHQPVNVKPQAKGVSRRSLIAASLSFLAVGVLAGRFIRPGEQKLSGEPEIRDLIAQYMSLYSAETLADINVTPQGLQSGLNRMQQDIGLTLTQAAVEIPEAELKSVRMLRYDSTSIAQMAYLHASFGPMALCISRSKTSDSTALKHEVRRGLNLVWWRSKGYEYVLTGRNPQQDLQQSGKLLQQRLV</sequence>
<dbReference type="Proteomes" id="UP000029481">
    <property type="component" value="Chromosome"/>
</dbReference>
<name>A0A089Q315_9ENTR</name>
<evidence type="ECO:0000313" key="1">
    <source>
        <dbReference type="EMBL" id="AIR04859.1"/>
    </source>
</evidence>
<keyword evidence="2" id="KW-1185">Reference proteome</keyword>
<dbReference type="RefSeq" id="WP_038475940.1">
    <property type="nucleotide sequence ID" value="NZ_CP009451.1"/>
</dbReference>
<dbReference type="KEGG" id="cnt:JT31_09605"/>
<evidence type="ECO:0000313" key="2">
    <source>
        <dbReference type="Proteomes" id="UP000029481"/>
    </source>
</evidence>